<organism evidence="2 3">
    <name type="scientific">Protopolystoma xenopodis</name>
    <dbReference type="NCBI Taxonomy" id="117903"/>
    <lineage>
        <taxon>Eukaryota</taxon>
        <taxon>Metazoa</taxon>
        <taxon>Spiralia</taxon>
        <taxon>Lophotrochozoa</taxon>
        <taxon>Platyhelminthes</taxon>
        <taxon>Monogenea</taxon>
        <taxon>Polyopisthocotylea</taxon>
        <taxon>Polystomatidea</taxon>
        <taxon>Polystomatidae</taxon>
        <taxon>Protopolystoma</taxon>
    </lineage>
</organism>
<name>A0A448WY02_9PLAT</name>
<comment type="caution">
    <text evidence="2">The sequence shown here is derived from an EMBL/GenBank/DDBJ whole genome shotgun (WGS) entry which is preliminary data.</text>
</comment>
<feature type="region of interest" description="Disordered" evidence="1">
    <location>
        <begin position="144"/>
        <end position="195"/>
    </location>
</feature>
<dbReference type="Proteomes" id="UP000784294">
    <property type="component" value="Unassembled WGS sequence"/>
</dbReference>
<feature type="region of interest" description="Disordered" evidence="1">
    <location>
        <begin position="71"/>
        <end position="107"/>
    </location>
</feature>
<dbReference type="AlphaFoldDB" id="A0A448WY02"/>
<evidence type="ECO:0000313" key="3">
    <source>
        <dbReference type="Proteomes" id="UP000784294"/>
    </source>
</evidence>
<feature type="compositionally biased region" description="Low complexity" evidence="1">
    <location>
        <begin position="90"/>
        <end position="106"/>
    </location>
</feature>
<protein>
    <submittedName>
        <fullName evidence="2">Uncharacterized protein</fullName>
    </submittedName>
</protein>
<accession>A0A448WY02</accession>
<evidence type="ECO:0000256" key="1">
    <source>
        <dbReference type="SAM" id="MobiDB-lite"/>
    </source>
</evidence>
<reference evidence="2" key="1">
    <citation type="submission" date="2018-11" db="EMBL/GenBank/DDBJ databases">
        <authorList>
            <consortium name="Pathogen Informatics"/>
        </authorList>
    </citation>
    <scope>NUCLEOTIDE SEQUENCE</scope>
</reference>
<keyword evidence="3" id="KW-1185">Reference proteome</keyword>
<evidence type="ECO:0000313" key="2">
    <source>
        <dbReference type="EMBL" id="VEL23040.1"/>
    </source>
</evidence>
<sequence length="343" mass="34398">MLARTSPELGRCLHLLFGPEYCSNVLAQYQAALVSSGALVQLGTVSTGAVVVSTSGSLVSPVCQLQPLSTFASSQAQPPPPPPTPPPIGAPSSTSSPGSSLTQLPVLLPPPPCSSSSVAGATAQIDPAACSQNAFVSSLHLSKRSTTPPLASPGSPSNGKALEISSQGHPVDPRLSRFSSPVTSLPSSTLPSALSPLPLDGLSLPGDFYSAQASALRRTDDPASLIQTNHLESPLCNAFVSNHSTGTVGPPHSSNPQSLSFIAGSPTPLSSANDLTAALTTSSAIASSGGSGLSASLVGPLSPASPGAFLTGHPDEVPPLAADELNTLFMPIPNQASEVVKSR</sequence>
<gene>
    <name evidence="2" type="ORF">PXEA_LOCUS16480</name>
</gene>
<dbReference type="EMBL" id="CAAALY010059690">
    <property type="protein sequence ID" value="VEL23040.1"/>
    <property type="molecule type" value="Genomic_DNA"/>
</dbReference>
<feature type="compositionally biased region" description="Low complexity" evidence="1">
    <location>
        <begin position="179"/>
        <end position="195"/>
    </location>
</feature>
<proteinExistence type="predicted"/>
<feature type="compositionally biased region" description="Pro residues" evidence="1">
    <location>
        <begin position="77"/>
        <end position="89"/>
    </location>
</feature>
<feature type="compositionally biased region" description="Polar residues" evidence="1">
    <location>
        <begin position="144"/>
        <end position="168"/>
    </location>
</feature>